<dbReference type="GO" id="GO:0005874">
    <property type="term" value="C:microtubule"/>
    <property type="evidence" value="ECO:0007669"/>
    <property type="project" value="UniProtKB-KW"/>
</dbReference>
<evidence type="ECO:0000256" key="1">
    <source>
        <dbReference type="ARBA" id="ARBA00010899"/>
    </source>
</evidence>
<proteinExistence type="inferred from homology"/>
<dbReference type="RefSeq" id="XP_013754822.1">
    <property type="nucleotide sequence ID" value="XM_013899368.1"/>
</dbReference>
<evidence type="ECO:0000313" key="11">
    <source>
        <dbReference type="Proteomes" id="UP000054408"/>
    </source>
</evidence>
<keyword evidence="2" id="KW-0493">Microtubule</keyword>
<dbReference type="GO" id="GO:0008017">
    <property type="term" value="F:microtubule binding"/>
    <property type="evidence" value="ECO:0007669"/>
    <property type="project" value="InterPro"/>
</dbReference>
<dbReference type="STRING" id="461836.A0A0L0DKU0"/>
<evidence type="ECO:0000256" key="6">
    <source>
        <dbReference type="PROSITE-ProRule" id="PRU00283"/>
    </source>
</evidence>
<keyword evidence="5 6" id="KW-0505">Motor protein</keyword>
<keyword evidence="7" id="KW-0175">Coiled coil</keyword>
<feature type="coiled-coil region" evidence="7">
    <location>
        <begin position="309"/>
        <end position="371"/>
    </location>
</feature>
<dbReference type="Pfam" id="PF00225">
    <property type="entry name" value="Kinesin"/>
    <property type="match status" value="1"/>
</dbReference>
<feature type="binding site" evidence="6">
    <location>
        <begin position="719"/>
        <end position="726"/>
    </location>
    <ligand>
        <name>ATP</name>
        <dbReference type="ChEBI" id="CHEBI:30616"/>
    </ligand>
</feature>
<dbReference type="PROSITE" id="PS50067">
    <property type="entry name" value="KINESIN_MOTOR_2"/>
    <property type="match status" value="1"/>
</dbReference>
<evidence type="ECO:0000256" key="5">
    <source>
        <dbReference type="ARBA" id="ARBA00023175"/>
    </source>
</evidence>
<dbReference type="OrthoDB" id="3176171at2759"/>
<dbReference type="GO" id="GO:0005524">
    <property type="term" value="F:ATP binding"/>
    <property type="evidence" value="ECO:0007669"/>
    <property type="project" value="UniProtKB-UniRule"/>
</dbReference>
<organism evidence="10 11">
    <name type="scientific">Thecamonas trahens ATCC 50062</name>
    <dbReference type="NCBI Taxonomy" id="461836"/>
    <lineage>
        <taxon>Eukaryota</taxon>
        <taxon>Apusozoa</taxon>
        <taxon>Apusomonadida</taxon>
        <taxon>Apusomonadidae</taxon>
        <taxon>Thecamonas</taxon>
    </lineage>
</organism>
<sequence>MSEVADKENTPNVMLTTTTMATTTAKRRFGWSPSKAATNTTMANNENTVMTKASGDDTADFAVHTDNVVDDMASEEKDETGDAVVAMDEADDNAGVAKTGETLAQVASSLFPASFEAQVAEAMYPKFTKEMRYNMKKKLDRLGEYYRALKRNMQTMIDKKNAFVSEVAAREADIGRRADELAAIESTLRAEVQTAQGELAHVRGKLDAAESALATATAELDTANAKVASEAAAAAAARTELAALKDLLREAEVLVKSQTTELTELKHASALAEQEAAAAAAAAAAEMDSVKRAAADAAAASAASAAKDAAAAADKLAAAEASLADLKAQVAKAEASAADTAVSLEATRSHLASAQADAAAAAARAAQLEGANSALQSQLDANSAQLSAALASFNEAQAFNKERTAALTADKDRLEAELVSAKATVATLEARAAELETQLAAANADAAANATALEAVRAELTQLEASTTAAQAEFEAKIVDLEAAAAAAAAELASLGEAKAMLETSLEDAELNAATTAAERDEARAAAAELNAAAATAAAEKAQLEANLAETKAELETTALELATFKANCGVSSEEQLQNLVQVTKERDSLLEKVADRDAVAAQLAEAQERIAHLAALVHSGEAVRRTLHNRIQELRGTIRVVARVRPLLSGDSDEAHASGVNFRFGLDKLSLELKDSQHRFAFDQVFGESASQSEVFDEVANFVQSALDGYSVNLFAYGQTGSGKTHTMQGEVTGDGRGIIPRAIAHIMTEVDRLADQGWAYTMKATFVEIYNETIRDLLRDPSTPMDALPKIGIRHGDGITTLIGANDAIVSSAADIVGLMERANENRSVAATSMNAHSSRSHSVFSLHLTGVNAESGEALQGVLNLCDLAGSERLAKSKATGDRLKETQAINKSLSALSDIFVALSSNSSHVPYRNSKLTYLLQNAFAGQGKSLMIVNLSPSIDSRGESLCSLRFASKVHNTDLGKAKKHVAAAPGAKRTRPSTALGVRTANGSSPPKRRKTLRR</sequence>
<keyword evidence="11" id="KW-1185">Reference proteome</keyword>
<evidence type="ECO:0000256" key="3">
    <source>
        <dbReference type="ARBA" id="ARBA00022741"/>
    </source>
</evidence>
<dbReference type="SUPFAM" id="SSF57997">
    <property type="entry name" value="Tropomyosin"/>
    <property type="match status" value="1"/>
</dbReference>
<dbReference type="PRINTS" id="PR00380">
    <property type="entry name" value="KINESINHEAVY"/>
</dbReference>
<evidence type="ECO:0000256" key="7">
    <source>
        <dbReference type="SAM" id="Coils"/>
    </source>
</evidence>
<dbReference type="PROSITE" id="PS00411">
    <property type="entry name" value="KINESIN_MOTOR_1"/>
    <property type="match status" value="1"/>
</dbReference>
<dbReference type="InterPro" id="IPR001752">
    <property type="entry name" value="Kinesin_motor_dom"/>
</dbReference>
<comment type="similarity">
    <text evidence="1">Belongs to the TRAFAC class myosin-kinesin ATPase superfamily. Kinesin family. KIN-14 subfamily.</text>
</comment>
<keyword evidence="3 6" id="KW-0547">Nucleotide-binding</keyword>
<dbReference type="PANTHER" id="PTHR47972">
    <property type="entry name" value="KINESIN-LIKE PROTEIN KLP-3"/>
    <property type="match status" value="1"/>
</dbReference>
<evidence type="ECO:0000259" key="9">
    <source>
        <dbReference type="PROSITE" id="PS50067"/>
    </source>
</evidence>
<dbReference type="SMART" id="SM00129">
    <property type="entry name" value="KISc"/>
    <property type="match status" value="1"/>
</dbReference>
<dbReference type="InterPro" id="IPR036961">
    <property type="entry name" value="Kinesin_motor_dom_sf"/>
</dbReference>
<dbReference type="AlphaFoldDB" id="A0A0L0DKU0"/>
<evidence type="ECO:0000256" key="4">
    <source>
        <dbReference type="ARBA" id="ARBA00022840"/>
    </source>
</evidence>
<dbReference type="EMBL" id="GL349477">
    <property type="protein sequence ID" value="KNC52927.1"/>
    <property type="molecule type" value="Genomic_DNA"/>
</dbReference>
<evidence type="ECO:0000256" key="2">
    <source>
        <dbReference type="ARBA" id="ARBA00022701"/>
    </source>
</evidence>
<dbReference type="Proteomes" id="UP000054408">
    <property type="component" value="Unassembled WGS sequence"/>
</dbReference>
<protein>
    <submittedName>
        <fullName evidence="10">Kinesin-2</fullName>
    </submittedName>
</protein>
<feature type="domain" description="Kinesin motor" evidence="9">
    <location>
        <begin position="638"/>
        <end position="964"/>
    </location>
</feature>
<keyword evidence="4 6" id="KW-0067">ATP-binding</keyword>
<feature type="coiled-coil region" evidence="7">
    <location>
        <begin position="199"/>
        <end position="268"/>
    </location>
</feature>
<dbReference type="Gene3D" id="3.40.850.10">
    <property type="entry name" value="Kinesin motor domain"/>
    <property type="match status" value="1"/>
</dbReference>
<dbReference type="SUPFAM" id="SSF52540">
    <property type="entry name" value="P-loop containing nucleoside triphosphate hydrolases"/>
    <property type="match status" value="1"/>
</dbReference>
<evidence type="ECO:0000256" key="8">
    <source>
        <dbReference type="SAM" id="MobiDB-lite"/>
    </source>
</evidence>
<accession>A0A0L0DKU0</accession>
<dbReference type="Gene3D" id="1.10.287.1490">
    <property type="match status" value="1"/>
</dbReference>
<dbReference type="InterPro" id="IPR027640">
    <property type="entry name" value="Kinesin-like_fam"/>
</dbReference>
<dbReference type="eggNOG" id="KOG0239">
    <property type="taxonomic scope" value="Eukaryota"/>
</dbReference>
<feature type="coiled-coil region" evidence="7">
    <location>
        <begin position="404"/>
        <end position="568"/>
    </location>
</feature>
<dbReference type="GeneID" id="25567626"/>
<dbReference type="InterPro" id="IPR019821">
    <property type="entry name" value="Kinesin_motor_CS"/>
</dbReference>
<dbReference type="OMA" id="VKEHARY"/>
<evidence type="ECO:0000313" key="10">
    <source>
        <dbReference type="EMBL" id="KNC52927.1"/>
    </source>
</evidence>
<dbReference type="PANTHER" id="PTHR47972:SF45">
    <property type="entry name" value="PROTEIN CLARET SEGREGATIONAL"/>
    <property type="match status" value="1"/>
</dbReference>
<dbReference type="GO" id="GO:0003777">
    <property type="term" value="F:microtubule motor activity"/>
    <property type="evidence" value="ECO:0007669"/>
    <property type="project" value="InterPro"/>
</dbReference>
<reference evidence="10 11" key="1">
    <citation type="submission" date="2010-05" db="EMBL/GenBank/DDBJ databases">
        <title>The Genome Sequence of Thecamonas trahens ATCC 50062.</title>
        <authorList>
            <consortium name="The Broad Institute Genome Sequencing Platform"/>
            <person name="Russ C."/>
            <person name="Cuomo C."/>
            <person name="Shea T."/>
            <person name="Young S.K."/>
            <person name="Zeng Q."/>
            <person name="Koehrsen M."/>
            <person name="Haas B."/>
            <person name="Borodovsky M."/>
            <person name="Guigo R."/>
            <person name="Alvarado L."/>
            <person name="Berlin A."/>
            <person name="Bochicchio J."/>
            <person name="Borenstein D."/>
            <person name="Chapman S."/>
            <person name="Chen Z."/>
            <person name="Freedman E."/>
            <person name="Gellesch M."/>
            <person name="Goldberg J."/>
            <person name="Griggs A."/>
            <person name="Gujja S."/>
            <person name="Heilman E."/>
            <person name="Heiman D."/>
            <person name="Hepburn T."/>
            <person name="Howarth C."/>
            <person name="Jen D."/>
            <person name="Larson L."/>
            <person name="Mehta T."/>
            <person name="Park D."/>
            <person name="Pearson M."/>
            <person name="Roberts A."/>
            <person name="Saif S."/>
            <person name="Shenoy N."/>
            <person name="Sisk P."/>
            <person name="Stolte C."/>
            <person name="Sykes S."/>
            <person name="Thomson T."/>
            <person name="Walk T."/>
            <person name="White J."/>
            <person name="Yandava C."/>
            <person name="Burger G."/>
            <person name="Gray M.W."/>
            <person name="Holland P.W.H."/>
            <person name="King N."/>
            <person name="Lang F.B.F."/>
            <person name="Roger A.J."/>
            <person name="Ruiz-Trillo I."/>
            <person name="Lander E."/>
            <person name="Nusbaum C."/>
        </authorList>
    </citation>
    <scope>NUCLEOTIDE SEQUENCE [LARGE SCALE GENOMIC DNA]</scope>
    <source>
        <strain evidence="10 11">ATCC 50062</strain>
    </source>
</reference>
<dbReference type="GO" id="GO:0007018">
    <property type="term" value="P:microtubule-based movement"/>
    <property type="evidence" value="ECO:0007669"/>
    <property type="project" value="InterPro"/>
</dbReference>
<name>A0A0L0DKU0_THETB</name>
<gene>
    <name evidence="10" type="ORF">AMSG_09095</name>
</gene>
<dbReference type="InterPro" id="IPR027417">
    <property type="entry name" value="P-loop_NTPase"/>
</dbReference>
<feature type="region of interest" description="Disordered" evidence="8">
    <location>
        <begin position="968"/>
        <end position="1007"/>
    </location>
</feature>